<evidence type="ECO:0000313" key="3">
    <source>
        <dbReference type="Proteomes" id="UP000031928"/>
    </source>
</evidence>
<dbReference type="Pfam" id="PF12728">
    <property type="entry name" value="HTH_17"/>
    <property type="match status" value="1"/>
</dbReference>
<protein>
    <recommendedName>
        <fullName evidence="1">Helix-turn-helix domain-containing protein</fullName>
    </recommendedName>
</protein>
<gene>
    <name evidence="2" type="ORF">B840_07095</name>
</gene>
<proteinExistence type="predicted"/>
<dbReference type="AlphaFoldDB" id="A0A0B6TRX9"/>
<accession>A0A0B6TRX9</accession>
<keyword evidence="3" id="KW-1185">Reference proteome</keyword>
<dbReference type="EMBL" id="CP007790">
    <property type="protein sequence ID" value="AJK69024.1"/>
    <property type="molecule type" value="Genomic_DNA"/>
</dbReference>
<name>A0A0B6TRX9_9CORY</name>
<organism evidence="2 3">
    <name type="scientific">Corynebacterium marinum DSM 44953</name>
    <dbReference type="NCBI Taxonomy" id="1224162"/>
    <lineage>
        <taxon>Bacteria</taxon>
        <taxon>Bacillati</taxon>
        <taxon>Actinomycetota</taxon>
        <taxon>Actinomycetes</taxon>
        <taxon>Mycobacteriales</taxon>
        <taxon>Corynebacteriaceae</taxon>
        <taxon>Corynebacterium</taxon>
    </lineage>
</organism>
<dbReference type="InterPro" id="IPR041657">
    <property type="entry name" value="HTH_17"/>
</dbReference>
<feature type="domain" description="Helix-turn-helix" evidence="1">
    <location>
        <begin position="14"/>
        <end position="60"/>
    </location>
</feature>
<dbReference type="Proteomes" id="UP000031928">
    <property type="component" value="Chromosome"/>
</dbReference>
<reference evidence="2 3" key="1">
    <citation type="submission" date="2014-05" db="EMBL/GenBank/DDBJ databases">
        <title>Complete genome sequence of Corynebacterium marinum DSM 44953.</title>
        <authorList>
            <person name="Schaffert L."/>
            <person name="Albersmeier A."/>
            <person name="Kalinowski J."/>
            <person name="Ruckert C."/>
        </authorList>
    </citation>
    <scope>NUCLEOTIDE SEQUENCE [LARGE SCALE GENOMIC DNA]</scope>
    <source>
        <strain evidence="2 3">DSM 44953</strain>
    </source>
</reference>
<dbReference type="KEGG" id="cmq:B840_07095"/>
<evidence type="ECO:0000313" key="2">
    <source>
        <dbReference type="EMBL" id="AJK69024.1"/>
    </source>
</evidence>
<sequence length="70" mass="7634">MSEAFSISPEPYVSLSVAAEHFSVSEKTLRRMVARAEIPARRLGRGPRAAIRLKLSEVEAATYPMGSATK</sequence>
<dbReference type="HOGENOM" id="CLU_2750950_0_0_11"/>
<evidence type="ECO:0000259" key="1">
    <source>
        <dbReference type="Pfam" id="PF12728"/>
    </source>
</evidence>